<feature type="region of interest" description="Disordered" evidence="12">
    <location>
        <begin position="33"/>
        <end position="89"/>
    </location>
</feature>
<dbReference type="PANTHER" id="PTHR43247">
    <property type="entry name" value="PHOSPHOSERINE AMINOTRANSFERASE"/>
    <property type="match status" value="1"/>
</dbReference>
<dbReference type="PANTHER" id="PTHR43247:SF1">
    <property type="entry name" value="PHOSPHOSERINE AMINOTRANSFERASE"/>
    <property type="match status" value="1"/>
</dbReference>
<dbReference type="GO" id="GO:0004648">
    <property type="term" value="F:O-phospho-L-serine:2-oxoglutarate aminotransferase activity"/>
    <property type="evidence" value="ECO:0007669"/>
    <property type="project" value="UniProtKB-EC"/>
</dbReference>
<evidence type="ECO:0000256" key="1">
    <source>
        <dbReference type="ARBA" id="ARBA00001933"/>
    </source>
</evidence>
<dbReference type="InterPro" id="IPR020578">
    <property type="entry name" value="Aminotrans_V_PyrdxlP_BS"/>
</dbReference>
<dbReference type="HAMAP" id="MF_00160">
    <property type="entry name" value="SerC_aminotrans_5"/>
    <property type="match status" value="1"/>
</dbReference>
<evidence type="ECO:0000256" key="12">
    <source>
        <dbReference type="SAM" id="MobiDB-lite"/>
    </source>
</evidence>
<evidence type="ECO:0000256" key="3">
    <source>
        <dbReference type="ARBA" id="ARBA00006904"/>
    </source>
</evidence>
<comment type="catalytic activity">
    <reaction evidence="10">
        <text>4-(phosphooxy)-L-threonine + 2-oxoglutarate = (R)-3-hydroxy-2-oxo-4-phosphooxybutanoate + L-glutamate</text>
        <dbReference type="Rhea" id="RHEA:16573"/>
        <dbReference type="ChEBI" id="CHEBI:16810"/>
        <dbReference type="ChEBI" id="CHEBI:29985"/>
        <dbReference type="ChEBI" id="CHEBI:58452"/>
        <dbReference type="ChEBI" id="CHEBI:58538"/>
        <dbReference type="EC" id="2.6.1.52"/>
    </reaction>
</comment>
<dbReference type="NCBIfam" id="TIGR01364">
    <property type="entry name" value="serC_1"/>
    <property type="match status" value="1"/>
</dbReference>
<keyword evidence="6" id="KW-0028">Amino-acid biosynthesis</keyword>
<evidence type="ECO:0000256" key="5">
    <source>
        <dbReference type="ARBA" id="ARBA00022576"/>
    </source>
</evidence>
<evidence type="ECO:0000256" key="2">
    <source>
        <dbReference type="ARBA" id="ARBA00005099"/>
    </source>
</evidence>
<dbReference type="PROSITE" id="PS00595">
    <property type="entry name" value="AA_TRANSFER_CLASS_5"/>
    <property type="match status" value="1"/>
</dbReference>
<keyword evidence="15" id="KW-1185">Reference proteome</keyword>
<dbReference type="Proteomes" id="UP000708208">
    <property type="component" value="Unassembled WGS sequence"/>
</dbReference>
<comment type="cofactor">
    <cofactor evidence="1">
        <name>pyridoxal 5'-phosphate</name>
        <dbReference type="ChEBI" id="CHEBI:597326"/>
    </cofactor>
</comment>
<dbReference type="AlphaFoldDB" id="A0A8J2KHZ3"/>
<evidence type="ECO:0000256" key="9">
    <source>
        <dbReference type="ARBA" id="ARBA00023299"/>
    </source>
</evidence>
<dbReference type="EC" id="2.6.1.52" evidence="4"/>
<name>A0A8J2KHZ3_9HEXA</name>
<feature type="compositionally biased region" description="Low complexity" evidence="12">
    <location>
        <begin position="57"/>
        <end position="89"/>
    </location>
</feature>
<keyword evidence="9" id="KW-0718">Serine biosynthesis</keyword>
<dbReference type="GO" id="GO:0005737">
    <property type="term" value="C:cytoplasm"/>
    <property type="evidence" value="ECO:0007669"/>
    <property type="project" value="TreeGrafter"/>
</dbReference>
<feature type="compositionally biased region" description="Low complexity" evidence="12">
    <location>
        <begin position="34"/>
        <end position="50"/>
    </location>
</feature>
<evidence type="ECO:0000256" key="11">
    <source>
        <dbReference type="ARBA" id="ARBA00049007"/>
    </source>
</evidence>
<organism evidence="14 15">
    <name type="scientific">Allacma fusca</name>
    <dbReference type="NCBI Taxonomy" id="39272"/>
    <lineage>
        <taxon>Eukaryota</taxon>
        <taxon>Metazoa</taxon>
        <taxon>Ecdysozoa</taxon>
        <taxon>Arthropoda</taxon>
        <taxon>Hexapoda</taxon>
        <taxon>Collembola</taxon>
        <taxon>Symphypleona</taxon>
        <taxon>Sminthuridae</taxon>
        <taxon>Allacma</taxon>
    </lineage>
</organism>
<dbReference type="CDD" id="cd00611">
    <property type="entry name" value="PSAT_like"/>
    <property type="match status" value="1"/>
</dbReference>
<gene>
    <name evidence="14" type="ORF">AFUS01_LOCUS23865</name>
</gene>
<comment type="pathway">
    <text evidence="2">Amino-acid biosynthesis; L-serine biosynthesis; L-serine from 3-phospho-D-glycerate: step 2/3.</text>
</comment>
<dbReference type="InterPro" id="IPR000192">
    <property type="entry name" value="Aminotrans_V_dom"/>
</dbReference>
<dbReference type="NCBIfam" id="NF003764">
    <property type="entry name" value="PRK05355.1"/>
    <property type="match status" value="1"/>
</dbReference>
<dbReference type="InterPro" id="IPR022278">
    <property type="entry name" value="Pser_aminoTfrase"/>
</dbReference>
<evidence type="ECO:0000256" key="6">
    <source>
        <dbReference type="ARBA" id="ARBA00022605"/>
    </source>
</evidence>
<evidence type="ECO:0000313" key="14">
    <source>
        <dbReference type="EMBL" id="CAG7785229.1"/>
    </source>
</evidence>
<evidence type="ECO:0000256" key="8">
    <source>
        <dbReference type="ARBA" id="ARBA00022898"/>
    </source>
</evidence>
<evidence type="ECO:0000313" key="15">
    <source>
        <dbReference type="Proteomes" id="UP000708208"/>
    </source>
</evidence>
<reference evidence="14" key="1">
    <citation type="submission" date="2021-06" db="EMBL/GenBank/DDBJ databases">
        <authorList>
            <person name="Hodson N. C."/>
            <person name="Mongue J. A."/>
            <person name="Jaron S. K."/>
        </authorList>
    </citation>
    <scope>NUCLEOTIDE SEQUENCE</scope>
</reference>
<keyword evidence="8" id="KW-0663">Pyridoxal phosphate</keyword>
<accession>A0A8J2KHZ3</accession>
<comment type="caution">
    <text evidence="14">The sequence shown here is derived from an EMBL/GenBank/DDBJ whole genome shotgun (WGS) entry which is preliminary data.</text>
</comment>
<evidence type="ECO:0000256" key="10">
    <source>
        <dbReference type="ARBA" id="ARBA00047630"/>
    </source>
</evidence>
<dbReference type="GO" id="GO:0030170">
    <property type="term" value="F:pyridoxal phosphate binding"/>
    <property type="evidence" value="ECO:0007669"/>
    <property type="project" value="TreeGrafter"/>
</dbReference>
<proteinExistence type="inferred from homology"/>
<keyword evidence="7" id="KW-0808">Transferase</keyword>
<evidence type="ECO:0000256" key="7">
    <source>
        <dbReference type="ARBA" id="ARBA00022679"/>
    </source>
</evidence>
<evidence type="ECO:0000256" key="4">
    <source>
        <dbReference type="ARBA" id="ARBA00013030"/>
    </source>
</evidence>
<evidence type="ECO:0000259" key="13">
    <source>
        <dbReference type="Pfam" id="PF00266"/>
    </source>
</evidence>
<comment type="similarity">
    <text evidence="3">Belongs to the class-V pyridoxal-phosphate-dependent aminotransferase family. SerC subfamily.</text>
</comment>
<keyword evidence="5" id="KW-0032">Aminotransferase</keyword>
<dbReference type="OrthoDB" id="1703350at2759"/>
<protein>
    <recommendedName>
        <fullName evidence="4">phosphoserine transaminase</fullName>
        <ecNumber evidence="4">2.6.1.52</ecNumber>
    </recommendedName>
</protein>
<dbReference type="UniPathway" id="UPA00244">
    <property type="reaction ID" value="UER00311"/>
</dbReference>
<comment type="catalytic activity">
    <reaction evidence="11">
        <text>O-phospho-L-serine + 2-oxoglutarate = 3-phosphooxypyruvate + L-glutamate</text>
        <dbReference type="Rhea" id="RHEA:14329"/>
        <dbReference type="ChEBI" id="CHEBI:16810"/>
        <dbReference type="ChEBI" id="CHEBI:18110"/>
        <dbReference type="ChEBI" id="CHEBI:29985"/>
        <dbReference type="ChEBI" id="CHEBI:57524"/>
        <dbReference type="EC" id="2.6.1.52"/>
    </reaction>
</comment>
<dbReference type="Pfam" id="PF00266">
    <property type="entry name" value="Aminotran_5"/>
    <property type="match status" value="1"/>
</dbReference>
<dbReference type="EMBL" id="CAJVCH010291792">
    <property type="protein sequence ID" value="CAG7785229.1"/>
    <property type="molecule type" value="Genomic_DNA"/>
</dbReference>
<feature type="domain" description="Aminotransferase class V" evidence="13">
    <location>
        <begin position="96"/>
        <end position="439"/>
    </location>
</feature>
<dbReference type="GO" id="GO:0006564">
    <property type="term" value="P:L-serine biosynthetic process"/>
    <property type="evidence" value="ECO:0007669"/>
    <property type="project" value="UniProtKB-KW"/>
</dbReference>
<dbReference type="FunFam" id="3.90.1150.10:FF:000006">
    <property type="entry name" value="Phosphoserine aminotransferase"/>
    <property type="match status" value="1"/>
</dbReference>
<sequence>MTLTLQADQPMSVRNYVETLVNETLAAVLEQQHSRSTAAGSSAAEGAPQSRPTHCRNNSSTSTSTSPHSNSSSPQDTTSRTTGSTNNSKTMGDFVYFGAGPAKLPTTVLERIQGELLDLGGSHVSILEMSHRSPEFMKIVDDTVAKARKLLNIPDNYQVLFMQGGGTGQFSGVPLNLIGRTGKADYIVTGSWSAKAAKEAEKYGQPRLVAPKPATFGAIPDPASWSLDPEASYVYYCDNETVEGVEFHFVPETNGVPLVADMSSNIFSKPIDISKYGLIYAGAQKNIGPAGVTIVIVRDDLLNHALPITPNVLSYKVMAKENSLHNTPPCFAIYAVGLVFDWILENGGVEEMERRAIEKSDLLYNLIDKSNGFYTSVVDPSCRSRMNVPFRVKKDEKVEEKFLKEAKAAKFLGLKGHRSVGGIRASIYNAILPEQVSRLGSFIEEFAANN</sequence>
<dbReference type="FunFam" id="3.40.640.10:FF:000010">
    <property type="entry name" value="Phosphoserine aminotransferase"/>
    <property type="match status" value="1"/>
</dbReference>